<sequence length="148" mass="16317">MPALSERDLKALIVSNLPPVDQHDEIVEAVGEDWVRLRLPFRQDYLGTDLWLSGDGVVFSGPLVMGFADTVMYSCVHAMLGRDVIAVMVNLMVTFLRPAKAADIMGHGRLIRKGKRHAYVEVYLYSDGDAEPIAHVTSTHSIAARPAD</sequence>
<evidence type="ECO:0000313" key="3">
    <source>
        <dbReference type="Proteomes" id="UP000019141"/>
    </source>
</evidence>
<name>W4LS95_ENTF1</name>
<evidence type="ECO:0000259" key="1">
    <source>
        <dbReference type="Pfam" id="PF03061"/>
    </source>
</evidence>
<evidence type="ECO:0000313" key="2">
    <source>
        <dbReference type="EMBL" id="ETX00823.1"/>
    </source>
</evidence>
<dbReference type="SUPFAM" id="SSF54637">
    <property type="entry name" value="Thioesterase/thiol ester dehydrase-isomerase"/>
    <property type="match status" value="1"/>
</dbReference>
<dbReference type="Pfam" id="PF03061">
    <property type="entry name" value="4HBT"/>
    <property type="match status" value="1"/>
</dbReference>
<keyword evidence="3" id="KW-1185">Reference proteome</keyword>
<proteinExistence type="predicted"/>
<dbReference type="EMBL" id="AZHW01000299">
    <property type="protein sequence ID" value="ETX00823.1"/>
    <property type="molecule type" value="Genomic_DNA"/>
</dbReference>
<dbReference type="GO" id="GO:0016790">
    <property type="term" value="F:thiolester hydrolase activity"/>
    <property type="evidence" value="ECO:0007669"/>
    <property type="project" value="UniProtKB-ARBA"/>
</dbReference>
<dbReference type="CDD" id="cd03443">
    <property type="entry name" value="PaaI_thioesterase"/>
    <property type="match status" value="1"/>
</dbReference>
<dbReference type="HOGENOM" id="CLU_089876_4_0_7"/>
<accession>W4LS95</accession>
<dbReference type="InterPro" id="IPR029069">
    <property type="entry name" value="HotDog_dom_sf"/>
</dbReference>
<dbReference type="Gene3D" id="3.10.129.10">
    <property type="entry name" value="Hotdog Thioesterase"/>
    <property type="match status" value="1"/>
</dbReference>
<comment type="caution">
    <text evidence="2">The sequence shown here is derived from an EMBL/GenBank/DDBJ whole genome shotgun (WGS) entry which is preliminary data.</text>
</comment>
<gene>
    <name evidence="2" type="ORF">ETSY1_09710</name>
</gene>
<organism evidence="2 3">
    <name type="scientific">Entotheonella factor</name>
    <dbReference type="NCBI Taxonomy" id="1429438"/>
    <lineage>
        <taxon>Bacteria</taxon>
        <taxon>Pseudomonadati</taxon>
        <taxon>Nitrospinota/Tectimicrobiota group</taxon>
        <taxon>Candidatus Tectimicrobiota</taxon>
        <taxon>Candidatus Entotheonellia</taxon>
        <taxon>Candidatus Entotheonellales</taxon>
        <taxon>Candidatus Entotheonellaceae</taxon>
        <taxon>Candidatus Entotheonella</taxon>
    </lineage>
</organism>
<protein>
    <recommendedName>
        <fullName evidence="1">Thioesterase domain-containing protein</fullName>
    </recommendedName>
</protein>
<feature type="domain" description="Thioesterase" evidence="1">
    <location>
        <begin position="60"/>
        <end position="131"/>
    </location>
</feature>
<dbReference type="InterPro" id="IPR006683">
    <property type="entry name" value="Thioestr_dom"/>
</dbReference>
<dbReference type="AlphaFoldDB" id="W4LS95"/>
<dbReference type="Proteomes" id="UP000019141">
    <property type="component" value="Unassembled WGS sequence"/>
</dbReference>
<reference evidence="2 3" key="1">
    <citation type="journal article" date="2014" name="Nature">
        <title>An environmental bacterial taxon with a large and distinct metabolic repertoire.</title>
        <authorList>
            <person name="Wilson M.C."/>
            <person name="Mori T."/>
            <person name="Ruckert C."/>
            <person name="Uria A.R."/>
            <person name="Helf M.J."/>
            <person name="Takada K."/>
            <person name="Gernert C."/>
            <person name="Steffens U.A."/>
            <person name="Heycke N."/>
            <person name="Schmitt S."/>
            <person name="Rinke C."/>
            <person name="Helfrich E.J."/>
            <person name="Brachmann A.O."/>
            <person name="Gurgui C."/>
            <person name="Wakimoto T."/>
            <person name="Kracht M."/>
            <person name="Crusemann M."/>
            <person name="Hentschel U."/>
            <person name="Abe I."/>
            <person name="Matsunaga S."/>
            <person name="Kalinowski J."/>
            <person name="Takeyama H."/>
            <person name="Piel J."/>
        </authorList>
    </citation>
    <scope>NUCLEOTIDE SEQUENCE [LARGE SCALE GENOMIC DNA]</scope>
    <source>
        <strain evidence="3">TSY1</strain>
    </source>
</reference>